<comment type="similarity">
    <text evidence="1">Belongs to the NAD(P)-dependent epimerase/dehydratase family.</text>
</comment>
<evidence type="ECO:0000256" key="1">
    <source>
        <dbReference type="ARBA" id="ARBA00007637"/>
    </source>
</evidence>
<accession>A0A6J7CWB2</accession>
<dbReference type="Pfam" id="PF01370">
    <property type="entry name" value="Epimerase"/>
    <property type="match status" value="1"/>
</dbReference>
<feature type="domain" description="NAD-dependent epimerase/dehydratase" evidence="2">
    <location>
        <begin position="13"/>
        <end position="256"/>
    </location>
</feature>
<dbReference type="InterPro" id="IPR036291">
    <property type="entry name" value="NAD(P)-bd_dom_sf"/>
</dbReference>
<dbReference type="InterPro" id="IPR001509">
    <property type="entry name" value="Epimerase_deHydtase"/>
</dbReference>
<dbReference type="EMBL" id="CAEZYH010000054">
    <property type="protein sequence ID" value="CAB4723427.1"/>
    <property type="molecule type" value="Genomic_DNA"/>
</dbReference>
<dbReference type="Gene3D" id="3.40.50.720">
    <property type="entry name" value="NAD(P)-binding Rossmann-like Domain"/>
    <property type="match status" value="1"/>
</dbReference>
<reference evidence="4" key="1">
    <citation type="submission" date="2020-05" db="EMBL/GenBank/DDBJ databases">
        <authorList>
            <person name="Chiriac C."/>
            <person name="Salcher M."/>
            <person name="Ghai R."/>
            <person name="Kavagutti S V."/>
        </authorList>
    </citation>
    <scope>NUCLEOTIDE SEQUENCE</scope>
</reference>
<evidence type="ECO:0000313" key="3">
    <source>
        <dbReference type="EMBL" id="CAB4723427.1"/>
    </source>
</evidence>
<evidence type="ECO:0000313" key="4">
    <source>
        <dbReference type="EMBL" id="CAB4860964.1"/>
    </source>
</evidence>
<dbReference type="SUPFAM" id="SSF51735">
    <property type="entry name" value="NAD(P)-binding Rossmann-fold domains"/>
    <property type="match status" value="1"/>
</dbReference>
<evidence type="ECO:0000259" key="2">
    <source>
        <dbReference type="Pfam" id="PF01370"/>
    </source>
</evidence>
<dbReference type="EMBL" id="CAFBLJ010000015">
    <property type="protein sequence ID" value="CAB4860964.1"/>
    <property type="molecule type" value="Genomic_DNA"/>
</dbReference>
<sequence>MGTLNQFAGSTCLVTGGLGFIGSNMANSLAVAGAQVRVLDALIEQHGGDERNIDSSLNAISVVQGNIADDEVAEQLLEGVDFVFNIAGQVSHHESMIDPIRDAELNVTAQLKFLESVRRSRPSAVVVHTSTRQVYGMPQYLPVDEKHPTVPRDINGVNKLAGENYHRLYGTVHGLKTVSLRLSNVFGPGQSLQKTGLGFLPVFLARAMKGLPLEVFGDGRQQRDCLYVTDVVQALGQAALQVAAGAVNPGEVINLGHTEVLNLLQIAELVVARAGQGSTISCIPWPEELARIDIGGFSGDYAMAHRLLNWIPQVAFADGVEQTLDFYRRNPWYL</sequence>
<dbReference type="AlphaFoldDB" id="A0A6J7CWB2"/>
<proteinExistence type="inferred from homology"/>
<protein>
    <submittedName>
        <fullName evidence="4">Unannotated protein</fullName>
    </submittedName>
</protein>
<gene>
    <name evidence="3" type="ORF">UFOPK2658_01219</name>
    <name evidence="4" type="ORF">UFOPK3304_00455</name>
</gene>
<dbReference type="PANTHER" id="PTHR43000">
    <property type="entry name" value="DTDP-D-GLUCOSE 4,6-DEHYDRATASE-RELATED"/>
    <property type="match status" value="1"/>
</dbReference>
<name>A0A6J7CWB2_9ZZZZ</name>
<organism evidence="4">
    <name type="scientific">freshwater metagenome</name>
    <dbReference type="NCBI Taxonomy" id="449393"/>
    <lineage>
        <taxon>unclassified sequences</taxon>
        <taxon>metagenomes</taxon>
        <taxon>ecological metagenomes</taxon>
    </lineage>
</organism>
<dbReference type="Gene3D" id="3.90.25.10">
    <property type="entry name" value="UDP-galactose 4-epimerase, domain 1"/>
    <property type="match status" value="1"/>
</dbReference>